<gene>
    <name evidence="2" type="primary">LOC107804585</name>
</gene>
<reference evidence="2" key="2">
    <citation type="submission" date="2025-08" db="UniProtKB">
        <authorList>
            <consortium name="RefSeq"/>
        </authorList>
    </citation>
    <scope>IDENTIFICATION</scope>
    <source>
        <tissue evidence="2">Leaf</tissue>
    </source>
</reference>
<sequence length="1108" mass="123641">MDATKLNQLKQFVEQCKSDPSLLSDPSLSFFRDYIESLGGNIPPAAGEYKAKSHAVDESDEEMGDLENETHKTGTAEEEEEPEIIESDVELDESEVVDPDNDEPQQMGDPSVEVTEESRDASQEAKSQAMEAISEGKLEEASELLTKAILLNPTSAIMYATRATVYIKMKKPNAAIRDATAALEINPDSAKGYKSRGIARAMLGQWGEAAKDLHVASKLDYDEEISAVLKKVEPNARKIEEHHKKYERLRKEREDRKIERERLRRKAEAQAAYEKAKKQEESSSRRAGGMPGGFPGGMPGGFPGGMPGGFPGMPGGFPGGMPGGFPGMPGGFPGGMPGGFPGGMPGGSPGGMPGGSPGGMPGGMPGNIDYSKILNDPELMAAFQDPEVMAALQDGEKPLLLSLIVMVRGRDACWEHCLLVDATRQKVRCNYCRREFSGGVYRMKFHLAQIKNKDIIPCAEVPNEVRDHIRSILNTPKKQKNPKKPKLDQAANYQQRSSSASGGVHPLRGFSGENGSPCPSIMFARHSPSSQPAIDDVQKQKQDNADKKIAAFFYHNAIPFTAAKSLYYQEMVDAILECEVGYKAPCAENLGGHLLEKVKVDINDSYKRLKDEWKETGCTILCDCWSDGKAKSLVVLSVACAKGTLFLRSVDVSDHADDPHYLFGLLESVVLEIGMKNVVQVITDSSASYVYAGRLLTDKYPSVFWSPCASHCINKMLEDFSKREWVNVVLDEANTITKYIYGNDWILDMMRKFSGGEEFVRPRITKHVANFLSLRALVTQEDNLKHMFSRAEWLSSIYSRHPDVQAIKSLLCLERFWRSAREAVTVSEPLLKLLRIMDGDMPAMAYMYDGVERAKMSIKAFYKDIEENYAPVWDIIDRRWSMLLQSPLHAAAAFLNPSIFYNPSFKIDSRIRNGFQEAMMKMASEDKNNIEITKEHPIYINAQGALGTDFAIKGRTLNAPADWWMCYGYEIPSLQRAAIRILSQPCSLHWCRWNWSTFDSVHSKRRDRLELDRFDDLVYVHCNLWLQAIVRSKDGKCKPINFDEIDVGAEWPTEAEVACTFLDDSWLHTPPIEVRGIRPVNWFVSRSASIRLTSFPISAGMEPESLLT</sequence>
<protein>
    <submittedName>
        <fullName evidence="2">Uncharacterized protein LOC107804585 isoform X1</fullName>
    </submittedName>
</protein>
<dbReference type="RefSeq" id="XP_075109375.1">
    <property type="nucleotide sequence ID" value="XM_075253274.1"/>
</dbReference>
<dbReference type="Proteomes" id="UP000790787">
    <property type="component" value="Chromosome 5"/>
</dbReference>
<keyword evidence="1" id="KW-1185">Reference proteome</keyword>
<reference evidence="1" key="1">
    <citation type="journal article" date="2014" name="Nat. Commun.">
        <title>The tobacco genome sequence and its comparison with those of tomato and potato.</title>
        <authorList>
            <person name="Sierro N."/>
            <person name="Battey J.N."/>
            <person name="Ouadi S."/>
            <person name="Bakaher N."/>
            <person name="Bovet L."/>
            <person name="Willig A."/>
            <person name="Goepfert S."/>
            <person name="Peitsch M.C."/>
            <person name="Ivanov N.V."/>
        </authorList>
    </citation>
    <scope>NUCLEOTIDE SEQUENCE [LARGE SCALE GENOMIC DNA]</scope>
</reference>
<organism evidence="1 2">
    <name type="scientific">Nicotiana tabacum</name>
    <name type="common">Common tobacco</name>
    <dbReference type="NCBI Taxonomy" id="4097"/>
    <lineage>
        <taxon>Eukaryota</taxon>
        <taxon>Viridiplantae</taxon>
        <taxon>Streptophyta</taxon>
        <taxon>Embryophyta</taxon>
        <taxon>Tracheophyta</taxon>
        <taxon>Spermatophyta</taxon>
        <taxon>Magnoliopsida</taxon>
        <taxon>eudicotyledons</taxon>
        <taxon>Gunneridae</taxon>
        <taxon>Pentapetalae</taxon>
        <taxon>asterids</taxon>
        <taxon>lamiids</taxon>
        <taxon>Solanales</taxon>
        <taxon>Solanaceae</taxon>
        <taxon>Nicotianoideae</taxon>
        <taxon>Nicotianeae</taxon>
        <taxon>Nicotiana</taxon>
    </lineage>
</organism>
<evidence type="ECO:0000313" key="2">
    <source>
        <dbReference type="RefSeq" id="XP_075109375.1"/>
    </source>
</evidence>
<evidence type="ECO:0000313" key="1">
    <source>
        <dbReference type="Proteomes" id="UP000790787"/>
    </source>
</evidence>
<proteinExistence type="predicted"/>
<name>A0AC58UIS4_TOBAC</name>
<accession>A0AC58UIS4</accession>